<reference evidence="1" key="1">
    <citation type="journal article" date="2019" name="bioRxiv">
        <title>The Genome of the Zebra Mussel, Dreissena polymorpha: A Resource for Invasive Species Research.</title>
        <authorList>
            <person name="McCartney M.A."/>
            <person name="Auch B."/>
            <person name="Kono T."/>
            <person name="Mallez S."/>
            <person name="Zhang Y."/>
            <person name="Obille A."/>
            <person name="Becker A."/>
            <person name="Abrahante J.E."/>
            <person name="Garbe J."/>
            <person name="Badalamenti J.P."/>
            <person name="Herman A."/>
            <person name="Mangelson H."/>
            <person name="Liachko I."/>
            <person name="Sullivan S."/>
            <person name="Sone E.D."/>
            <person name="Koren S."/>
            <person name="Silverstein K.A.T."/>
            <person name="Beckman K.B."/>
            <person name="Gohl D.M."/>
        </authorList>
    </citation>
    <scope>NUCLEOTIDE SEQUENCE</scope>
    <source>
        <strain evidence="1">Duluth1</strain>
        <tissue evidence="1">Whole animal</tissue>
    </source>
</reference>
<evidence type="ECO:0000313" key="1">
    <source>
        <dbReference type="EMBL" id="KAH3803854.1"/>
    </source>
</evidence>
<protein>
    <submittedName>
        <fullName evidence="1">Uncharacterized protein</fullName>
    </submittedName>
</protein>
<dbReference type="AlphaFoldDB" id="A0A9D4JBT0"/>
<organism evidence="1 2">
    <name type="scientific">Dreissena polymorpha</name>
    <name type="common">Zebra mussel</name>
    <name type="synonym">Mytilus polymorpha</name>
    <dbReference type="NCBI Taxonomy" id="45954"/>
    <lineage>
        <taxon>Eukaryota</taxon>
        <taxon>Metazoa</taxon>
        <taxon>Spiralia</taxon>
        <taxon>Lophotrochozoa</taxon>
        <taxon>Mollusca</taxon>
        <taxon>Bivalvia</taxon>
        <taxon>Autobranchia</taxon>
        <taxon>Heteroconchia</taxon>
        <taxon>Euheterodonta</taxon>
        <taxon>Imparidentia</taxon>
        <taxon>Neoheterodontei</taxon>
        <taxon>Myida</taxon>
        <taxon>Dreissenoidea</taxon>
        <taxon>Dreissenidae</taxon>
        <taxon>Dreissena</taxon>
    </lineage>
</organism>
<gene>
    <name evidence="1" type="ORF">DPMN_132124</name>
</gene>
<keyword evidence="2" id="KW-1185">Reference proteome</keyword>
<dbReference type="Proteomes" id="UP000828390">
    <property type="component" value="Unassembled WGS sequence"/>
</dbReference>
<accession>A0A9D4JBT0</accession>
<evidence type="ECO:0000313" key="2">
    <source>
        <dbReference type="Proteomes" id="UP000828390"/>
    </source>
</evidence>
<dbReference type="EMBL" id="JAIWYP010000006">
    <property type="protein sequence ID" value="KAH3803854.1"/>
    <property type="molecule type" value="Genomic_DNA"/>
</dbReference>
<reference evidence="1" key="2">
    <citation type="submission" date="2020-11" db="EMBL/GenBank/DDBJ databases">
        <authorList>
            <person name="McCartney M.A."/>
            <person name="Auch B."/>
            <person name="Kono T."/>
            <person name="Mallez S."/>
            <person name="Becker A."/>
            <person name="Gohl D.M."/>
            <person name="Silverstein K.A.T."/>
            <person name="Koren S."/>
            <person name="Bechman K.B."/>
            <person name="Herman A."/>
            <person name="Abrahante J.E."/>
            <person name="Garbe J."/>
        </authorList>
    </citation>
    <scope>NUCLEOTIDE SEQUENCE</scope>
    <source>
        <strain evidence="1">Duluth1</strain>
        <tissue evidence="1">Whole animal</tissue>
    </source>
</reference>
<comment type="caution">
    <text evidence="1">The sequence shown here is derived from an EMBL/GenBank/DDBJ whole genome shotgun (WGS) entry which is preliminary data.</text>
</comment>
<name>A0A9D4JBT0_DREPO</name>
<proteinExistence type="predicted"/>
<sequence length="95" mass="10349">MYDTVKGTSRAVTDENIQAPSGACAGPGDSVLVCSKNKDSFVHLTIDGKLIGTYPVDLKYQYNMCVSKDGTRLAVSNTDVRIRKLQLYKISQAMS</sequence>
<dbReference type="SUPFAM" id="SSF63829">
    <property type="entry name" value="Calcium-dependent phosphotriesterase"/>
    <property type="match status" value="1"/>
</dbReference>